<feature type="compositionally biased region" description="Basic and acidic residues" evidence="1">
    <location>
        <begin position="251"/>
        <end position="262"/>
    </location>
</feature>
<reference evidence="2 3" key="1">
    <citation type="submission" date="2018-08" db="EMBL/GenBank/DDBJ databases">
        <title>Genomic investigation of the strawberry pathogen Phytophthora fragariae indicates pathogenicity is determined by transcriptional variation in three key races.</title>
        <authorList>
            <person name="Adams T.M."/>
            <person name="Armitage A.D."/>
            <person name="Sobczyk M.K."/>
            <person name="Bates H.J."/>
            <person name="Dunwell J.M."/>
            <person name="Nellist C.F."/>
            <person name="Harrison R.J."/>
        </authorList>
    </citation>
    <scope>NUCLEOTIDE SEQUENCE [LARGE SCALE GENOMIC DNA]</scope>
    <source>
        <strain evidence="2 3">BC-1</strain>
    </source>
</reference>
<evidence type="ECO:0000313" key="2">
    <source>
        <dbReference type="EMBL" id="KAE9256482.1"/>
    </source>
</evidence>
<dbReference type="Proteomes" id="UP000440367">
    <property type="component" value="Unassembled WGS sequence"/>
</dbReference>
<dbReference type="EMBL" id="QXGD01000046">
    <property type="protein sequence ID" value="KAE9256482.1"/>
    <property type="molecule type" value="Genomic_DNA"/>
</dbReference>
<organism evidence="2 3">
    <name type="scientific">Phytophthora fragariae</name>
    <dbReference type="NCBI Taxonomy" id="53985"/>
    <lineage>
        <taxon>Eukaryota</taxon>
        <taxon>Sar</taxon>
        <taxon>Stramenopiles</taxon>
        <taxon>Oomycota</taxon>
        <taxon>Peronosporomycetes</taxon>
        <taxon>Peronosporales</taxon>
        <taxon>Peronosporaceae</taxon>
        <taxon>Phytophthora</taxon>
    </lineage>
</organism>
<comment type="caution">
    <text evidence="2">The sequence shown here is derived from an EMBL/GenBank/DDBJ whole genome shotgun (WGS) entry which is preliminary data.</text>
</comment>
<gene>
    <name evidence="2" type="ORF">PF002_g1864</name>
</gene>
<sequence>MAPAASNLAVKKKKGDDDVDPTLKRIAALFELEKAIQDGTLTPNDERLDQTEFWSAMRSILAVNELTSGVEILDDIAAALISGQADPLLAFSGPINLLPPPSRQRAGGKAPMHPAFSTGEKRSSSVAGATGKMPKPPKKQKLTLPNPPPIEPPPARAASMIDFELSPRAPVPLREDLEPDGSYTALAPDEGLPVDYDDVVAAQGDDDATSETVDEVIDMTGDQSQVVEGIPSGNNNDEISDSSSTASLLRKVNEKTPKTESK</sequence>
<dbReference type="AlphaFoldDB" id="A0A6A4AEV3"/>
<feature type="region of interest" description="Disordered" evidence="1">
    <location>
        <begin position="100"/>
        <end position="197"/>
    </location>
</feature>
<evidence type="ECO:0000313" key="3">
    <source>
        <dbReference type="Proteomes" id="UP000440367"/>
    </source>
</evidence>
<protein>
    <submittedName>
        <fullName evidence="2">Uncharacterized protein</fullName>
    </submittedName>
</protein>
<proteinExistence type="predicted"/>
<accession>A0A6A4AEV3</accession>
<evidence type="ECO:0000256" key="1">
    <source>
        <dbReference type="SAM" id="MobiDB-lite"/>
    </source>
</evidence>
<feature type="region of interest" description="Disordered" evidence="1">
    <location>
        <begin position="221"/>
        <end position="262"/>
    </location>
</feature>
<name>A0A6A4AEV3_9STRA</name>
<feature type="compositionally biased region" description="Pro residues" evidence="1">
    <location>
        <begin position="145"/>
        <end position="155"/>
    </location>
</feature>
<feature type="compositionally biased region" description="Polar residues" evidence="1">
    <location>
        <begin position="221"/>
        <end position="247"/>
    </location>
</feature>